<sequence>MLRFISHNYGSQNREINVGNKKTNDSNQFCNDLKIMPLKIYWVWQVLL</sequence>
<evidence type="ECO:0000313" key="1">
    <source>
        <dbReference type="EMBL" id="EEZ75718.1"/>
    </source>
</evidence>
<reference evidence="1 2" key="1">
    <citation type="submission" date="2009-10" db="EMBL/GenBank/DDBJ databases">
        <authorList>
            <person name="Weinstock G."/>
            <person name="Sodergren E."/>
            <person name="Clifton S."/>
            <person name="Fulton L."/>
            <person name="Fulton B."/>
            <person name="Courtney L."/>
            <person name="Fronick C."/>
            <person name="Harrison M."/>
            <person name="Strong C."/>
            <person name="Farmer C."/>
            <person name="Delahaunty K."/>
            <person name="Markovic C."/>
            <person name="Hall O."/>
            <person name="Minx P."/>
            <person name="Tomlinson C."/>
            <person name="Mitreva M."/>
            <person name="Nelson J."/>
            <person name="Hou S."/>
            <person name="Wollam A."/>
            <person name="Pepin K.H."/>
            <person name="Johnson M."/>
            <person name="Bhonagiri V."/>
            <person name="Nash W.E."/>
            <person name="Warren W."/>
            <person name="Chinwalla A."/>
            <person name="Mardis E.R."/>
            <person name="Wilson R.K."/>
        </authorList>
    </citation>
    <scope>NUCLEOTIDE SEQUENCE [LARGE SCALE GENOMIC DNA]</scope>
    <source>
        <strain evidence="1 2">ATCC 23970</strain>
    </source>
</reference>
<dbReference type="AlphaFoldDB" id="D0W9R0"/>
<organism evidence="1 2">
    <name type="scientific">Neisseria lactamica ATCC 23970</name>
    <dbReference type="NCBI Taxonomy" id="546265"/>
    <lineage>
        <taxon>Bacteria</taxon>
        <taxon>Pseudomonadati</taxon>
        <taxon>Pseudomonadota</taxon>
        <taxon>Betaproteobacteria</taxon>
        <taxon>Neisseriales</taxon>
        <taxon>Neisseriaceae</taxon>
        <taxon>Neisseria</taxon>
    </lineage>
</organism>
<evidence type="ECO:0000313" key="2">
    <source>
        <dbReference type="Proteomes" id="UP000003843"/>
    </source>
</evidence>
<name>D0W9R0_NEILA</name>
<protein>
    <submittedName>
        <fullName evidence="1">Uncharacterized protein</fullName>
    </submittedName>
</protein>
<comment type="caution">
    <text evidence="1">The sequence shown here is derived from an EMBL/GenBank/DDBJ whole genome shotgun (WGS) entry which is preliminary data.</text>
</comment>
<gene>
    <name evidence="1" type="ORF">NEILACOT_04273</name>
</gene>
<dbReference type="EMBL" id="ACEQ02000013">
    <property type="protein sequence ID" value="EEZ75718.1"/>
    <property type="molecule type" value="Genomic_DNA"/>
</dbReference>
<dbReference type="Proteomes" id="UP000003843">
    <property type="component" value="Unassembled WGS sequence"/>
</dbReference>
<proteinExistence type="predicted"/>
<accession>D0W9R0</accession>